<evidence type="ECO:0000313" key="2">
    <source>
        <dbReference type="EMBL" id="KAJ8573249.1"/>
    </source>
</evidence>
<reference evidence="3" key="1">
    <citation type="journal article" date="2023" name="Proc. Natl. Acad. Sci. U.S.A.">
        <title>Genomic and structural basis for evolution of tropane alkaloid biosynthesis.</title>
        <authorList>
            <person name="Wanga Y.-J."/>
            <person name="Taina T."/>
            <person name="Yua J.-Y."/>
            <person name="Lia J."/>
            <person name="Xua B."/>
            <person name="Chenc J."/>
            <person name="D'Auriad J.C."/>
            <person name="Huanga J.-P."/>
            <person name="Huanga S.-X."/>
        </authorList>
    </citation>
    <scope>NUCLEOTIDE SEQUENCE [LARGE SCALE GENOMIC DNA]</scope>
    <source>
        <strain evidence="3">cv. KIB-2019</strain>
    </source>
</reference>
<dbReference type="OrthoDB" id="1327709at2759"/>
<dbReference type="AlphaFoldDB" id="A0A9Q1N5Y2"/>
<protein>
    <submittedName>
        <fullName evidence="2">Uncharacterized protein</fullName>
    </submittedName>
</protein>
<gene>
    <name evidence="2" type="ORF">K7X08_009760</name>
</gene>
<feature type="region of interest" description="Disordered" evidence="1">
    <location>
        <begin position="325"/>
        <end position="347"/>
    </location>
</feature>
<evidence type="ECO:0000313" key="3">
    <source>
        <dbReference type="Proteomes" id="UP001152561"/>
    </source>
</evidence>
<accession>A0A9Q1N5Y2</accession>
<keyword evidence="3" id="KW-1185">Reference proteome</keyword>
<name>A0A9Q1N5Y2_9SOLA</name>
<dbReference type="EMBL" id="JAJAGQ010000001">
    <property type="protein sequence ID" value="KAJ8573249.1"/>
    <property type="molecule type" value="Genomic_DNA"/>
</dbReference>
<evidence type="ECO:0000256" key="1">
    <source>
        <dbReference type="SAM" id="MobiDB-lite"/>
    </source>
</evidence>
<sequence length="347" mass="37403">MPDGSHYNYVMSGFPYAFNVWALEDFGSRFDGLDTVFKDLDSRFVGVINAVENLVRVHDESNILDEIRRGLIDLKTPSSNEVPPSQNVEVYDQSMHSQQIGDVNLSIMEATAVDILVLDEIPVDVMDSPTNNFGGEGFDGVDFGGSMTGVVLDDIAGASTEQVDDEVVLSPTNIAKDRVDGGATEVDGKDLIDKHDIVVYTDVIAEHPIIVCNPLTGETVVPESVTRGAPKESTDIAEGSVKSQNAPDMIAHDTQVESDDVGKESVQSQGGESSEKSDDDFTDMMNIASSAVDMACDIGTPPAMKTYKLRKRLELSNVNIRPPISSLNTRGQRARIPSVVVGTPPPD</sequence>
<feature type="region of interest" description="Disordered" evidence="1">
    <location>
        <begin position="224"/>
        <end position="281"/>
    </location>
</feature>
<organism evidence="2 3">
    <name type="scientific">Anisodus acutangulus</name>
    <dbReference type="NCBI Taxonomy" id="402998"/>
    <lineage>
        <taxon>Eukaryota</taxon>
        <taxon>Viridiplantae</taxon>
        <taxon>Streptophyta</taxon>
        <taxon>Embryophyta</taxon>
        <taxon>Tracheophyta</taxon>
        <taxon>Spermatophyta</taxon>
        <taxon>Magnoliopsida</taxon>
        <taxon>eudicotyledons</taxon>
        <taxon>Gunneridae</taxon>
        <taxon>Pentapetalae</taxon>
        <taxon>asterids</taxon>
        <taxon>lamiids</taxon>
        <taxon>Solanales</taxon>
        <taxon>Solanaceae</taxon>
        <taxon>Solanoideae</taxon>
        <taxon>Hyoscyameae</taxon>
        <taxon>Anisodus</taxon>
    </lineage>
</organism>
<dbReference type="Proteomes" id="UP001152561">
    <property type="component" value="Unassembled WGS sequence"/>
</dbReference>
<comment type="caution">
    <text evidence="2">The sequence shown here is derived from an EMBL/GenBank/DDBJ whole genome shotgun (WGS) entry which is preliminary data.</text>
</comment>
<proteinExistence type="predicted"/>
<feature type="compositionally biased region" description="Basic and acidic residues" evidence="1">
    <location>
        <begin position="250"/>
        <end position="263"/>
    </location>
</feature>